<name>A0A5N5SPN3_9CRUS</name>
<dbReference type="EC" id="3.2.1.52" evidence="3"/>
<evidence type="ECO:0000259" key="6">
    <source>
        <dbReference type="Pfam" id="PF00728"/>
    </source>
</evidence>
<dbReference type="Proteomes" id="UP000326759">
    <property type="component" value="Unassembled WGS sequence"/>
</dbReference>
<dbReference type="InterPro" id="IPR015883">
    <property type="entry name" value="Glyco_hydro_20_cat"/>
</dbReference>
<dbReference type="AlphaFoldDB" id="A0A5N5SPN3"/>
<evidence type="ECO:0000313" key="7">
    <source>
        <dbReference type="EMBL" id="KAB7496064.1"/>
    </source>
</evidence>
<dbReference type="PANTHER" id="PTHR21040">
    <property type="entry name" value="BCDNA.GH04120"/>
    <property type="match status" value="1"/>
</dbReference>
<comment type="caution">
    <text evidence="7">The sequence shown here is derived from an EMBL/GenBank/DDBJ whole genome shotgun (WGS) entry which is preliminary data.</text>
</comment>
<feature type="region of interest" description="Disordered" evidence="5">
    <location>
        <begin position="34"/>
        <end position="59"/>
    </location>
</feature>
<keyword evidence="4" id="KW-0378">Hydrolase</keyword>
<dbReference type="SUPFAM" id="SSF51445">
    <property type="entry name" value="(Trans)glycosidases"/>
    <property type="match status" value="1"/>
</dbReference>
<protein>
    <recommendedName>
        <fullName evidence="3">beta-N-acetylhexosaminidase</fullName>
        <ecNumber evidence="3">3.2.1.52</ecNumber>
    </recommendedName>
</protein>
<dbReference type="GO" id="GO:0005975">
    <property type="term" value="P:carbohydrate metabolic process"/>
    <property type="evidence" value="ECO:0007669"/>
    <property type="project" value="InterPro"/>
</dbReference>
<evidence type="ECO:0000256" key="2">
    <source>
        <dbReference type="ARBA" id="ARBA00006285"/>
    </source>
</evidence>
<keyword evidence="8" id="KW-1185">Reference proteome</keyword>
<reference evidence="7 8" key="1">
    <citation type="journal article" date="2019" name="PLoS Biol.">
        <title>Sex chromosomes control vertical transmission of feminizing Wolbachia symbionts in an isopod.</title>
        <authorList>
            <person name="Becking T."/>
            <person name="Chebbi M.A."/>
            <person name="Giraud I."/>
            <person name="Moumen B."/>
            <person name="Laverre T."/>
            <person name="Caubet Y."/>
            <person name="Peccoud J."/>
            <person name="Gilbert C."/>
            <person name="Cordaux R."/>
        </authorList>
    </citation>
    <scope>NUCLEOTIDE SEQUENCE [LARGE SCALE GENOMIC DNA]</scope>
    <source>
        <strain evidence="7">ANa2</strain>
        <tissue evidence="7">Whole body excluding digestive tract and cuticle</tissue>
    </source>
</reference>
<proteinExistence type="inferred from homology"/>
<feature type="domain" description="Glycoside hydrolase family 20 catalytic" evidence="6">
    <location>
        <begin position="184"/>
        <end position="349"/>
    </location>
</feature>
<evidence type="ECO:0000256" key="4">
    <source>
        <dbReference type="ARBA" id="ARBA00022801"/>
    </source>
</evidence>
<dbReference type="PANTHER" id="PTHR21040:SF8">
    <property type="entry name" value="BCDNA.GH04120"/>
    <property type="match status" value="1"/>
</dbReference>
<evidence type="ECO:0000256" key="1">
    <source>
        <dbReference type="ARBA" id="ARBA00001231"/>
    </source>
</evidence>
<dbReference type="OrthoDB" id="10023921at2759"/>
<dbReference type="CDD" id="cd06565">
    <property type="entry name" value="GH20_GcnA-like"/>
    <property type="match status" value="1"/>
</dbReference>
<dbReference type="Gene3D" id="3.20.20.80">
    <property type="entry name" value="Glycosidases"/>
    <property type="match status" value="1"/>
</dbReference>
<dbReference type="Pfam" id="PF00728">
    <property type="entry name" value="Glyco_hydro_20"/>
    <property type="match status" value="1"/>
</dbReference>
<dbReference type="InterPro" id="IPR017853">
    <property type="entry name" value="GH"/>
</dbReference>
<dbReference type="EMBL" id="SEYY01021793">
    <property type="protein sequence ID" value="KAB7496064.1"/>
    <property type="molecule type" value="Genomic_DNA"/>
</dbReference>
<accession>A0A5N5SPN3</accession>
<dbReference type="GO" id="GO:0004563">
    <property type="term" value="F:beta-N-acetylhexosaminidase activity"/>
    <property type="evidence" value="ECO:0007669"/>
    <property type="project" value="UniProtKB-EC"/>
</dbReference>
<dbReference type="InterPro" id="IPR038901">
    <property type="entry name" value="HEXDC-like"/>
</dbReference>
<comment type="catalytic activity">
    <reaction evidence="1">
        <text>Hydrolysis of terminal non-reducing N-acetyl-D-hexosamine residues in N-acetyl-beta-D-hexosaminides.</text>
        <dbReference type="EC" id="3.2.1.52"/>
    </reaction>
</comment>
<sequence length="612" mass="70587">MFLFKRQNNLFPLLGLCLFSTGVLLYLISSNKKLSPVPGSSGHRKRENPQNEDEELLTQDPLHLAKQREYKKHLLAKIKNSAMKKTEENRKMDHDPIGVMLHNPEAKNGGKPIGAFDMVDTIKGQIKTKDNFGHRIVHFDLKGAPPKMSYLISLLPFLRTIGATGILVEYEDMFPYWGELERLSAHNAYKREEISAFLQEALKNGLEVIPLIQTFGHMEFVLKLKEFISLREVPNYPQVICPTNNKTLPLLKKIIDQMMEVHPGISWIHIGSDEVYNIGECSRCQKYISSSGISKNDLFLRHSVKVAQYIKSSYDIQPIMWDDEFRKTPLKSIIDSGIGKYVEIMIWRYSPGILAGIRNDIWEKYSEVFNGIWVAGAFKGAAQPDSFLTDINERLNNNKEWMDVLNLYKGNIPFRGIVLTGWQRFDHFAVLCELLPQGIPSLAVNLYYIINKKSDHNALLNVGKVLGCDSFLNMDLKYIEYVNHCTFPGYKVYEISQRLYMLKKDVDNMLKTSYVRGWVSDFNIKHKYASPQMVEQGLQDLSMLLFEYRKLATDSSNALGEIYDEYTVHEWIENNLQKTSDQLNSLFRARSELLKQVDWPRRPVLGHNEKEL</sequence>
<evidence type="ECO:0000256" key="3">
    <source>
        <dbReference type="ARBA" id="ARBA00012663"/>
    </source>
</evidence>
<gene>
    <name evidence="7" type="primary">HEXDC_4</name>
    <name evidence="7" type="ORF">Anas_00696</name>
</gene>
<evidence type="ECO:0000313" key="8">
    <source>
        <dbReference type="Proteomes" id="UP000326759"/>
    </source>
</evidence>
<comment type="similarity">
    <text evidence="2">Belongs to the glycosyl hydrolase 20 family.</text>
</comment>
<evidence type="ECO:0000256" key="5">
    <source>
        <dbReference type="SAM" id="MobiDB-lite"/>
    </source>
</evidence>
<organism evidence="7 8">
    <name type="scientific">Armadillidium nasatum</name>
    <dbReference type="NCBI Taxonomy" id="96803"/>
    <lineage>
        <taxon>Eukaryota</taxon>
        <taxon>Metazoa</taxon>
        <taxon>Ecdysozoa</taxon>
        <taxon>Arthropoda</taxon>
        <taxon>Crustacea</taxon>
        <taxon>Multicrustacea</taxon>
        <taxon>Malacostraca</taxon>
        <taxon>Eumalacostraca</taxon>
        <taxon>Peracarida</taxon>
        <taxon>Isopoda</taxon>
        <taxon>Oniscidea</taxon>
        <taxon>Crinocheta</taxon>
        <taxon>Armadillidiidae</taxon>
        <taxon>Armadillidium</taxon>
    </lineage>
</organism>